<proteinExistence type="predicted"/>
<dbReference type="AlphaFoldDB" id="A0A2R5GI35"/>
<keyword evidence="3" id="KW-0808">Transferase</keyword>
<dbReference type="Gene3D" id="3.40.50.150">
    <property type="entry name" value="Vaccinia Virus protein VP39"/>
    <property type="match status" value="1"/>
</dbReference>
<comment type="caution">
    <text evidence="3">The sequence shown here is derived from an EMBL/GenBank/DDBJ whole genome shotgun (WGS) entry which is preliminary data.</text>
</comment>
<name>A0A2R5GI35_9STRA</name>
<dbReference type="PANTHER" id="PTHR12843:SF5">
    <property type="entry name" value="EEF1A LYSINE METHYLTRANSFERASE 2"/>
    <property type="match status" value="1"/>
</dbReference>
<dbReference type="GO" id="GO:0005737">
    <property type="term" value="C:cytoplasm"/>
    <property type="evidence" value="ECO:0007669"/>
    <property type="project" value="TreeGrafter"/>
</dbReference>
<sequence>MAPRRAPKRQKRDEVAENQEDKSESNEDASGNGRPKGEDQKDDKLDAEKQEEKAAKVGEDDEPRPYEDANYWEGRYARETTENETDEWGFSYEELEPLLAPLRPRQRAKDDEKPPIVVDLGCGVSEMLFDMAEDGWDTCKLLGVDLAASAAKTMQTKARERELHASVSFEQLDLTKLTDRFEKDSVDMYIDKMTMDAILHAPDGENIAVGILQQVAFTLQPGGSFLLVTQMHPDKDLTFHERIIEALSERDKESPSIWQINLHLSTDESVGLHVYIFTKQKRHQMARRSGDRGPKFIYKVHHH</sequence>
<dbReference type="EMBL" id="BEYU01000037">
    <property type="protein sequence ID" value="GBG27951.1"/>
    <property type="molecule type" value="Genomic_DNA"/>
</dbReference>
<dbReference type="Pfam" id="PF13847">
    <property type="entry name" value="Methyltransf_31"/>
    <property type="match status" value="1"/>
</dbReference>
<protein>
    <submittedName>
        <fullName evidence="3">Methyltransferase-like protein 12, mitochondrial</fullName>
    </submittedName>
</protein>
<feature type="domain" description="Methyltransferase" evidence="2">
    <location>
        <begin position="117"/>
        <end position="287"/>
    </location>
</feature>
<dbReference type="InterPro" id="IPR025714">
    <property type="entry name" value="Methyltranfer_dom"/>
</dbReference>
<dbReference type="PANTHER" id="PTHR12843">
    <property type="entry name" value="PROTEIN-LYSINE N-METHYLTRANSFERASE METTL10"/>
    <property type="match status" value="1"/>
</dbReference>
<keyword evidence="3" id="KW-0489">Methyltransferase</keyword>
<evidence type="ECO:0000256" key="1">
    <source>
        <dbReference type="SAM" id="MobiDB-lite"/>
    </source>
</evidence>
<dbReference type="GO" id="GO:0032259">
    <property type="term" value="P:methylation"/>
    <property type="evidence" value="ECO:0007669"/>
    <property type="project" value="UniProtKB-KW"/>
</dbReference>
<gene>
    <name evidence="3" type="ORF">FCC1311_041742</name>
</gene>
<organism evidence="3 4">
    <name type="scientific">Hondaea fermentalgiana</name>
    <dbReference type="NCBI Taxonomy" id="2315210"/>
    <lineage>
        <taxon>Eukaryota</taxon>
        <taxon>Sar</taxon>
        <taxon>Stramenopiles</taxon>
        <taxon>Bigyra</taxon>
        <taxon>Labyrinthulomycetes</taxon>
        <taxon>Thraustochytrida</taxon>
        <taxon>Thraustochytriidae</taxon>
        <taxon>Hondaea</taxon>
    </lineage>
</organism>
<feature type="compositionally biased region" description="Basic and acidic residues" evidence="1">
    <location>
        <begin position="35"/>
        <end position="67"/>
    </location>
</feature>
<dbReference type="CDD" id="cd02440">
    <property type="entry name" value="AdoMet_MTases"/>
    <property type="match status" value="1"/>
</dbReference>
<feature type="compositionally biased region" description="Basic and acidic residues" evidence="1">
    <location>
        <begin position="11"/>
        <end position="25"/>
    </location>
</feature>
<dbReference type="InterPro" id="IPR029063">
    <property type="entry name" value="SAM-dependent_MTases_sf"/>
</dbReference>
<evidence type="ECO:0000313" key="4">
    <source>
        <dbReference type="Proteomes" id="UP000241890"/>
    </source>
</evidence>
<accession>A0A2R5GI35</accession>
<evidence type="ECO:0000259" key="2">
    <source>
        <dbReference type="Pfam" id="PF13847"/>
    </source>
</evidence>
<feature type="region of interest" description="Disordered" evidence="1">
    <location>
        <begin position="1"/>
        <end position="76"/>
    </location>
</feature>
<keyword evidence="4" id="KW-1185">Reference proteome</keyword>
<evidence type="ECO:0000313" key="3">
    <source>
        <dbReference type="EMBL" id="GBG27951.1"/>
    </source>
</evidence>
<dbReference type="Proteomes" id="UP000241890">
    <property type="component" value="Unassembled WGS sequence"/>
</dbReference>
<feature type="compositionally biased region" description="Basic residues" evidence="1">
    <location>
        <begin position="1"/>
        <end position="10"/>
    </location>
</feature>
<reference evidence="3 4" key="1">
    <citation type="submission" date="2017-12" db="EMBL/GenBank/DDBJ databases">
        <title>Sequencing, de novo assembly and annotation of complete genome of a new Thraustochytrid species, strain FCC1311.</title>
        <authorList>
            <person name="Sedici K."/>
            <person name="Godart F."/>
            <person name="Aiese Cigliano R."/>
            <person name="Sanseverino W."/>
            <person name="Barakat M."/>
            <person name="Ortet P."/>
            <person name="Marechal E."/>
            <person name="Cagnac O."/>
            <person name="Amato A."/>
        </authorList>
    </citation>
    <scope>NUCLEOTIDE SEQUENCE [LARGE SCALE GENOMIC DNA]</scope>
</reference>
<dbReference type="OrthoDB" id="411785at2759"/>
<dbReference type="GO" id="GO:0016279">
    <property type="term" value="F:protein-lysine N-methyltransferase activity"/>
    <property type="evidence" value="ECO:0007669"/>
    <property type="project" value="TreeGrafter"/>
</dbReference>
<dbReference type="SUPFAM" id="SSF53335">
    <property type="entry name" value="S-adenosyl-L-methionine-dependent methyltransferases"/>
    <property type="match status" value="1"/>
</dbReference>
<dbReference type="InParanoid" id="A0A2R5GI35"/>